<protein>
    <submittedName>
        <fullName evidence="1">ATP synthase subunit alpha</fullName>
    </submittedName>
</protein>
<dbReference type="KEGG" id="rbu:PG1C_03495"/>
<gene>
    <name evidence="1" type="ORF">PG1C_03495</name>
</gene>
<dbReference type="SUPFAM" id="SSF55729">
    <property type="entry name" value="Acyl-CoA N-acyltransferases (Nat)"/>
    <property type="match status" value="1"/>
</dbReference>
<dbReference type="STRING" id="1565605.PG1C_03495"/>
<evidence type="ECO:0000313" key="1">
    <source>
        <dbReference type="EMBL" id="AJP47785.1"/>
    </source>
</evidence>
<keyword evidence="2" id="KW-1185">Reference proteome</keyword>
<organism evidence="1 2">
    <name type="scientific">Rugosibacter aromaticivorans</name>
    <dbReference type="NCBI Taxonomy" id="1565605"/>
    <lineage>
        <taxon>Bacteria</taxon>
        <taxon>Pseudomonadati</taxon>
        <taxon>Pseudomonadota</taxon>
        <taxon>Betaproteobacteria</taxon>
        <taxon>Nitrosomonadales</taxon>
        <taxon>Sterolibacteriaceae</taxon>
        <taxon>Rugosibacter</taxon>
    </lineage>
</organism>
<evidence type="ECO:0000313" key="2">
    <source>
        <dbReference type="Proteomes" id="UP000061603"/>
    </source>
</evidence>
<dbReference type="RefSeq" id="WP_202636049.1">
    <property type="nucleotide sequence ID" value="NZ_CP010554.1"/>
</dbReference>
<dbReference type="InterPro" id="IPR016181">
    <property type="entry name" value="Acyl_CoA_acyltransferase"/>
</dbReference>
<proteinExistence type="predicted"/>
<reference evidence="1 2" key="1">
    <citation type="journal article" date="2015" name="Genome Announc.">
        <title>Complete Genome Sequence of a Novel Bacterium within the Family Rhodocyclaceae That Degrades Polycyclic Aromatic Hydrocarbons.</title>
        <authorList>
            <person name="Singleton D.R."/>
            <person name="Dickey A.N."/>
            <person name="Scholl E.H."/>
            <person name="Wright F.A."/>
            <person name="Aitken M.D."/>
        </authorList>
    </citation>
    <scope>NUCLEOTIDE SEQUENCE [LARGE SCALE GENOMIC DNA]</scope>
    <source>
        <strain evidence="2">PG1-Ca6</strain>
    </source>
</reference>
<dbReference type="Pfam" id="PF04339">
    <property type="entry name" value="FemAB_like"/>
    <property type="match status" value="1"/>
</dbReference>
<dbReference type="EMBL" id="CP010554">
    <property type="protein sequence ID" value="AJP47785.1"/>
    <property type="molecule type" value="Genomic_DNA"/>
</dbReference>
<sequence length="353" mass="40926">MQENPHNLIEPAALIRHFFQHPPEGFPVFNISGVPAFETNFNLLTTMAPSDRRKFENFPFYRWWRKFLQPRTCFIGATVSEYGLLPKSQAPDDFLVSLLRAAADYPFLIVKDLPSEPRLVGEAAHTYVQAFTATAQQSGFFIIEGQALAYVPIDFTSIDEFLARMPKSRRKDIKRKTRSNPALAIDKIPTGDARFNDEILLAEYYALYRQVYDQSETHFDLLSPNFFRAVLQDSSCGGIVFTYRVEGKLIGYNLCFVHDGMLLDKYVGFSYPASREHNLYFVSWITNLRYALEQGLRYYVAGWTDPEIKRHLGASFTFTCHAVYIRNALLRQAMRPFKRLFESDRRWHETTRS</sequence>
<dbReference type="PATRIC" id="fig|1565605.3.peg.737"/>
<dbReference type="InterPro" id="IPR007434">
    <property type="entry name" value="FemAB-like"/>
</dbReference>
<dbReference type="AlphaFoldDB" id="A0A0C5J769"/>
<dbReference type="Gene3D" id="3.40.630.30">
    <property type="match status" value="1"/>
</dbReference>
<dbReference type="HOGENOM" id="CLU_782840_0_0_4"/>
<accession>A0A0C5J769</accession>
<dbReference type="Proteomes" id="UP000061603">
    <property type="component" value="Chromosome"/>
</dbReference>
<name>A0A0C5J769_9PROT</name>